<evidence type="ECO:0000256" key="4">
    <source>
        <dbReference type="ARBA" id="ARBA00023136"/>
    </source>
</evidence>
<dbReference type="InterPro" id="IPR011990">
    <property type="entry name" value="TPR-like_helical_dom_sf"/>
</dbReference>
<keyword evidence="3 6" id="KW-0732">Signal</keyword>
<dbReference type="RefSeq" id="WP_219875685.1">
    <property type="nucleotide sequence ID" value="NZ_JAHYXK010000001.1"/>
</dbReference>
<evidence type="ECO:0000259" key="8">
    <source>
        <dbReference type="Pfam" id="PF14322"/>
    </source>
</evidence>
<dbReference type="Gene3D" id="1.25.40.390">
    <property type="match status" value="1"/>
</dbReference>
<evidence type="ECO:0000256" key="3">
    <source>
        <dbReference type="ARBA" id="ARBA00022729"/>
    </source>
</evidence>
<reference evidence="9 10" key="1">
    <citation type="journal article" date="2016" name="Int. J. Syst. Evol. Microbiol.">
        <title>Pontibacter aydingkolensis sp. nov., isolated from soil of a salt lake.</title>
        <authorList>
            <person name="Osman G."/>
            <person name="Zhang T."/>
            <person name="Lou K."/>
            <person name="Gao Y."/>
            <person name="Chang W."/>
            <person name="Lin Q."/>
            <person name="Yang H.M."/>
            <person name="Huo X.D."/>
            <person name="Wang N."/>
        </authorList>
    </citation>
    <scope>NUCLEOTIDE SEQUENCE [LARGE SCALE GENOMIC DNA]</scope>
    <source>
        <strain evidence="9 10">KACC 19255</strain>
    </source>
</reference>
<evidence type="ECO:0000313" key="9">
    <source>
        <dbReference type="EMBL" id="MBW7465809.1"/>
    </source>
</evidence>
<comment type="subcellular location">
    <subcellularLocation>
        <location evidence="1">Cell outer membrane</location>
    </subcellularLocation>
</comment>
<keyword evidence="10" id="KW-1185">Reference proteome</keyword>
<evidence type="ECO:0000256" key="2">
    <source>
        <dbReference type="ARBA" id="ARBA00006275"/>
    </source>
</evidence>
<dbReference type="PROSITE" id="PS51257">
    <property type="entry name" value="PROKAR_LIPOPROTEIN"/>
    <property type="match status" value="1"/>
</dbReference>
<keyword evidence="5" id="KW-0998">Cell outer membrane</keyword>
<dbReference type="EMBL" id="JAHYXK010000001">
    <property type="protein sequence ID" value="MBW7465809.1"/>
    <property type="molecule type" value="Genomic_DNA"/>
</dbReference>
<name>A0ABS7CPQ5_9BACT</name>
<protein>
    <submittedName>
        <fullName evidence="9">RagB/SusD family nutrient uptake outer membrane protein</fullName>
    </submittedName>
</protein>
<organism evidence="9 10">
    <name type="scientific">Pontibacter aydingkolensis</name>
    <dbReference type="NCBI Taxonomy" id="1911536"/>
    <lineage>
        <taxon>Bacteria</taxon>
        <taxon>Pseudomonadati</taxon>
        <taxon>Bacteroidota</taxon>
        <taxon>Cytophagia</taxon>
        <taxon>Cytophagales</taxon>
        <taxon>Hymenobacteraceae</taxon>
        <taxon>Pontibacter</taxon>
    </lineage>
</organism>
<feature type="domain" description="RagB/SusD" evidence="7">
    <location>
        <begin position="388"/>
        <end position="517"/>
    </location>
</feature>
<evidence type="ECO:0000313" key="10">
    <source>
        <dbReference type="Proteomes" id="UP000813018"/>
    </source>
</evidence>
<keyword evidence="4" id="KW-0472">Membrane</keyword>
<feature type="domain" description="SusD-like N-terminal" evidence="8">
    <location>
        <begin position="34"/>
        <end position="236"/>
    </location>
</feature>
<evidence type="ECO:0000256" key="6">
    <source>
        <dbReference type="SAM" id="SignalP"/>
    </source>
</evidence>
<evidence type="ECO:0000256" key="5">
    <source>
        <dbReference type="ARBA" id="ARBA00023237"/>
    </source>
</evidence>
<dbReference type="Gene3D" id="1.25.40.900">
    <property type="match status" value="1"/>
</dbReference>
<dbReference type="SUPFAM" id="SSF48452">
    <property type="entry name" value="TPR-like"/>
    <property type="match status" value="1"/>
</dbReference>
<feature type="chain" id="PRO_5046622641" evidence="6">
    <location>
        <begin position="26"/>
        <end position="517"/>
    </location>
</feature>
<dbReference type="InterPro" id="IPR012944">
    <property type="entry name" value="SusD_RagB_dom"/>
</dbReference>
<feature type="signal peptide" evidence="6">
    <location>
        <begin position="1"/>
        <end position="25"/>
    </location>
</feature>
<evidence type="ECO:0000256" key="1">
    <source>
        <dbReference type="ARBA" id="ARBA00004442"/>
    </source>
</evidence>
<accession>A0ABS7CPQ5</accession>
<sequence>MKFRYKVSTIALFAAALTFSSCEKAVEVDPRQSVDLSTALNTKENINAAITGAYSRLKSARVYGRDMIAFPEALADNGHFTNKSGRFANETRNIHGAHFNNWQNYYYMINDINLALDAIPQLNVVPAVTAAENDAWVGQLKFLRALAYFDLVRTYAYIPGTEGVVNSKGGVPLLLSGVKTLDDALLRLPSRAKTADVYAQIYADLQDAEAKLKDLTLAPALANKQAAQALMARVALYNKDYAKAAEYAQKVITTHGSRLLTTANYVSSWRNKVNPESLFEVSFTINAENIGVNESLQTSFTTLVVSGDRLQTGGWGDLVPTSTLLTDLGITVINQGSSIEPGKTGTTTITARTNDVRNQLYEVGTVGRGSAFVESTKYLGKNGFVNLDNAIVLRVSEMYLILAEAQSAVGSTVLDEAASRSALITIKRNRYTSYAGSTMEASDLLLAGSALRNEIMKQRRIEFAFEGHRFFDLKRQGMDLTKSPQYTNVPFTDYRILPAIPLRELDGNPNLVNNEGY</sequence>
<dbReference type="Pfam" id="PF07980">
    <property type="entry name" value="SusD_RagB"/>
    <property type="match status" value="1"/>
</dbReference>
<dbReference type="Pfam" id="PF14322">
    <property type="entry name" value="SusD-like_3"/>
    <property type="match status" value="1"/>
</dbReference>
<gene>
    <name evidence="9" type="ORF">K0O23_01925</name>
</gene>
<dbReference type="Proteomes" id="UP000813018">
    <property type="component" value="Unassembled WGS sequence"/>
</dbReference>
<proteinExistence type="inferred from homology"/>
<comment type="caution">
    <text evidence="9">The sequence shown here is derived from an EMBL/GenBank/DDBJ whole genome shotgun (WGS) entry which is preliminary data.</text>
</comment>
<comment type="similarity">
    <text evidence="2">Belongs to the SusD family.</text>
</comment>
<dbReference type="InterPro" id="IPR033985">
    <property type="entry name" value="SusD-like_N"/>
</dbReference>
<dbReference type="Gene3D" id="2.20.20.130">
    <property type="match status" value="1"/>
</dbReference>
<evidence type="ECO:0000259" key="7">
    <source>
        <dbReference type="Pfam" id="PF07980"/>
    </source>
</evidence>